<dbReference type="WBParaSite" id="SSLN_0001151401-mRNA-1">
    <property type="protein sequence ID" value="SSLN_0001151401-mRNA-1"/>
    <property type="gene ID" value="SSLN_0001151401"/>
</dbReference>
<dbReference type="AlphaFoldDB" id="A0A183T3P0"/>
<sequence>MMARIKDNGTLSEAFAVTNGVEQGSVLAPNHFSLMLIAMMMEDYLAECPGVGIVYRTDEHFNSACMQTPMRLSTAAVHDLLIAGGCAFKTMTDEDMQRSTDVCAAGLHQLRTNNQHGQSRGSSTVDFDEVHPMANSIPCAAVKTCGGTPPAIPHQHSPPQHMNAPTVTNHNRQLSLMKTRSEVPVEESLRWVPITLEDVVGPQKLELLRDGIDNEHASRELTLGIGRWNARTFIDSDTLSLTAHSLYQYKVYVCCLSDVRIPDSGARGPTHTSLSTTLADATLLDLFVAACDNFGLRINTEKTVVMHQPPPNTIYTAAHTNVNGAKLKFLDTYTYLGSNLYPST</sequence>
<evidence type="ECO:0000313" key="1">
    <source>
        <dbReference type="EMBL" id="VDL97473.1"/>
    </source>
</evidence>
<evidence type="ECO:0000313" key="2">
    <source>
        <dbReference type="Proteomes" id="UP000275846"/>
    </source>
</evidence>
<dbReference type="EMBL" id="UYSU01036288">
    <property type="protein sequence ID" value="VDL97473.1"/>
    <property type="molecule type" value="Genomic_DNA"/>
</dbReference>
<protein>
    <submittedName>
        <fullName evidence="3">Reverse transcriptase domain-containing protein</fullName>
    </submittedName>
</protein>
<organism evidence="3">
    <name type="scientific">Schistocephalus solidus</name>
    <name type="common">Tapeworm</name>
    <dbReference type="NCBI Taxonomy" id="70667"/>
    <lineage>
        <taxon>Eukaryota</taxon>
        <taxon>Metazoa</taxon>
        <taxon>Spiralia</taxon>
        <taxon>Lophotrochozoa</taxon>
        <taxon>Platyhelminthes</taxon>
        <taxon>Cestoda</taxon>
        <taxon>Eucestoda</taxon>
        <taxon>Diphyllobothriidea</taxon>
        <taxon>Diphyllobothriidae</taxon>
        <taxon>Schistocephalus</taxon>
    </lineage>
</organism>
<evidence type="ECO:0000313" key="3">
    <source>
        <dbReference type="WBParaSite" id="SSLN_0001151401-mRNA-1"/>
    </source>
</evidence>
<accession>A0A183T3P0</accession>
<dbReference type="PANTHER" id="PTHR47027:SF26">
    <property type="entry name" value="REVERSE TRANSCRIPTASE DOMAIN-CONTAINING PROTEIN"/>
    <property type="match status" value="1"/>
</dbReference>
<name>A0A183T3P0_SCHSO</name>
<reference evidence="3" key="1">
    <citation type="submission" date="2016-06" db="UniProtKB">
        <authorList>
            <consortium name="WormBaseParasite"/>
        </authorList>
    </citation>
    <scope>IDENTIFICATION</scope>
</reference>
<gene>
    <name evidence="1" type="ORF">SSLN_LOCUS11088</name>
</gene>
<dbReference type="PANTHER" id="PTHR47027">
    <property type="entry name" value="REVERSE TRANSCRIPTASE DOMAIN-CONTAINING PROTEIN"/>
    <property type="match status" value="1"/>
</dbReference>
<reference evidence="1 2" key="2">
    <citation type="submission" date="2018-11" db="EMBL/GenBank/DDBJ databases">
        <authorList>
            <consortium name="Pathogen Informatics"/>
        </authorList>
    </citation>
    <scope>NUCLEOTIDE SEQUENCE [LARGE SCALE GENOMIC DNA]</scope>
    <source>
        <strain evidence="1 2">NST_G2</strain>
    </source>
</reference>
<dbReference type="Proteomes" id="UP000275846">
    <property type="component" value="Unassembled WGS sequence"/>
</dbReference>
<proteinExistence type="predicted"/>
<keyword evidence="2" id="KW-1185">Reference proteome</keyword>